<proteinExistence type="predicted"/>
<dbReference type="AlphaFoldDB" id="A0A1B6DMI9"/>
<dbReference type="EMBL" id="GEDC01010372">
    <property type="protein sequence ID" value="JAS26926.1"/>
    <property type="molecule type" value="Transcribed_RNA"/>
</dbReference>
<reference evidence="1" key="1">
    <citation type="submission" date="2015-12" db="EMBL/GenBank/DDBJ databases">
        <title>De novo transcriptome assembly of four potential Pierce s Disease insect vectors from Arizona vineyards.</title>
        <authorList>
            <person name="Tassone E.E."/>
        </authorList>
    </citation>
    <scope>NUCLEOTIDE SEQUENCE</scope>
</reference>
<feature type="non-terminal residue" evidence="1">
    <location>
        <position position="104"/>
    </location>
</feature>
<protein>
    <submittedName>
        <fullName evidence="1">Uncharacterized protein</fullName>
    </submittedName>
</protein>
<name>A0A1B6DMI9_9HEMI</name>
<evidence type="ECO:0000313" key="1">
    <source>
        <dbReference type="EMBL" id="JAS26926.1"/>
    </source>
</evidence>
<feature type="non-terminal residue" evidence="1">
    <location>
        <position position="1"/>
    </location>
</feature>
<accession>A0A1B6DMI9</accession>
<organism evidence="1">
    <name type="scientific">Clastoptera arizonana</name>
    <name type="common">Arizona spittle bug</name>
    <dbReference type="NCBI Taxonomy" id="38151"/>
    <lineage>
        <taxon>Eukaryota</taxon>
        <taxon>Metazoa</taxon>
        <taxon>Ecdysozoa</taxon>
        <taxon>Arthropoda</taxon>
        <taxon>Hexapoda</taxon>
        <taxon>Insecta</taxon>
        <taxon>Pterygota</taxon>
        <taxon>Neoptera</taxon>
        <taxon>Paraneoptera</taxon>
        <taxon>Hemiptera</taxon>
        <taxon>Auchenorrhyncha</taxon>
        <taxon>Cercopoidea</taxon>
        <taxon>Clastopteridae</taxon>
        <taxon>Clastoptera</taxon>
    </lineage>
</organism>
<gene>
    <name evidence="1" type="ORF">g.44414</name>
</gene>
<sequence length="104" mass="12043">ESVGGLRKKGLRAKSLGDMDGKKALNSLQTHSTSSLNLSNMTDHTDYQSYVMELLHSTKKSDRFRELHKFYSSLERMGELERTTSNSDLRPRMKGEEIIDYDRW</sequence>